<reference evidence="4" key="2">
    <citation type="submission" date="2025-08" db="UniProtKB">
        <authorList>
            <consortium name="RefSeq"/>
        </authorList>
    </citation>
    <scope>IDENTIFICATION</scope>
    <source>
        <tissue evidence="4">Leaf</tissue>
    </source>
</reference>
<dbReference type="Proteomes" id="UP000515123">
    <property type="component" value="Linkage group 15"/>
</dbReference>
<dbReference type="RefSeq" id="XP_020105186.1">
    <property type="nucleotide sequence ID" value="XM_020249597.1"/>
</dbReference>
<sequence>MASSSSSSVSFSFPPFPSHLPRPKPYHDLHLLPLAPLLSPLRLSSPLKASRSFSSRSSQDAVVIAPDARAWVGDFAGGERYDDREGDDDDDDDEDEDEEDDDRSLDLLARFLHNVFRRVSRRARRAVRSVLPPSISTKLVRFSVNGVLILAFLWILKAFLEVVCTFGSMVFLSILLVRGAWSGVSYIRNNQYNYMHRIDNDDPRWNGVRPVG</sequence>
<accession>A0A6P5G990</accession>
<dbReference type="OrthoDB" id="1931195at2759"/>
<name>A0A6P5G990_ANACO</name>
<keyword evidence="2" id="KW-0812">Transmembrane</keyword>
<feature type="transmembrane region" description="Helical" evidence="2">
    <location>
        <begin position="139"/>
        <end position="160"/>
    </location>
</feature>
<evidence type="ECO:0000313" key="4">
    <source>
        <dbReference type="RefSeq" id="XP_020105186.1"/>
    </source>
</evidence>
<gene>
    <name evidence="4" type="primary">LOC109721804</name>
</gene>
<dbReference type="AlphaFoldDB" id="A0A6P5G990"/>
<evidence type="ECO:0000256" key="1">
    <source>
        <dbReference type="SAM" id="MobiDB-lite"/>
    </source>
</evidence>
<keyword evidence="2" id="KW-1133">Transmembrane helix</keyword>
<dbReference type="InterPro" id="IPR039324">
    <property type="entry name" value="SHW1"/>
</dbReference>
<evidence type="ECO:0000256" key="2">
    <source>
        <dbReference type="SAM" id="Phobius"/>
    </source>
</evidence>
<feature type="region of interest" description="Disordered" evidence="1">
    <location>
        <begin position="77"/>
        <end position="102"/>
    </location>
</feature>
<reference evidence="3" key="1">
    <citation type="journal article" date="2015" name="Nat. Genet.">
        <title>The pineapple genome and the evolution of CAM photosynthesis.</title>
        <authorList>
            <person name="Ming R."/>
            <person name="VanBuren R."/>
            <person name="Wai C.M."/>
            <person name="Tang H."/>
            <person name="Schatz M.C."/>
            <person name="Bowers J.E."/>
            <person name="Lyons E."/>
            <person name="Wang M.L."/>
            <person name="Chen J."/>
            <person name="Biggers E."/>
            <person name="Zhang J."/>
            <person name="Huang L."/>
            <person name="Zhang L."/>
            <person name="Miao W."/>
            <person name="Zhang J."/>
            <person name="Ye Z."/>
            <person name="Miao C."/>
            <person name="Lin Z."/>
            <person name="Wang H."/>
            <person name="Zhou H."/>
            <person name="Yim W.C."/>
            <person name="Priest H.D."/>
            <person name="Zheng C."/>
            <person name="Woodhouse M."/>
            <person name="Edger P.P."/>
            <person name="Guyot R."/>
            <person name="Guo H.B."/>
            <person name="Guo H."/>
            <person name="Zheng G."/>
            <person name="Singh R."/>
            <person name="Sharma A."/>
            <person name="Min X."/>
            <person name="Zheng Y."/>
            <person name="Lee H."/>
            <person name="Gurtowski J."/>
            <person name="Sedlazeck F.J."/>
            <person name="Harkess A."/>
            <person name="McKain M.R."/>
            <person name="Liao Z."/>
            <person name="Fang J."/>
            <person name="Liu J."/>
            <person name="Zhang X."/>
            <person name="Zhang Q."/>
            <person name="Hu W."/>
            <person name="Qin Y."/>
            <person name="Wang K."/>
            <person name="Chen L.Y."/>
            <person name="Shirley N."/>
            <person name="Lin Y.R."/>
            <person name="Liu L.Y."/>
            <person name="Hernandez A.G."/>
            <person name="Wright C.L."/>
            <person name="Bulone V."/>
            <person name="Tuskan G.A."/>
            <person name="Heath K."/>
            <person name="Zee F."/>
            <person name="Moore P.H."/>
            <person name="Sunkar R."/>
            <person name="Leebens-Mack J.H."/>
            <person name="Mockler T."/>
            <person name="Bennetzen J.L."/>
            <person name="Freeling M."/>
            <person name="Sankoff D."/>
            <person name="Paterson A.H."/>
            <person name="Zhu X."/>
            <person name="Yang X."/>
            <person name="Smith J.A."/>
            <person name="Cushman J.C."/>
            <person name="Paull R.E."/>
            <person name="Yu Q."/>
        </authorList>
    </citation>
    <scope>NUCLEOTIDE SEQUENCE [LARGE SCALE GENOMIC DNA]</scope>
    <source>
        <strain evidence="3">cv. F153</strain>
    </source>
</reference>
<evidence type="ECO:0000313" key="3">
    <source>
        <dbReference type="Proteomes" id="UP000515123"/>
    </source>
</evidence>
<feature type="transmembrane region" description="Helical" evidence="2">
    <location>
        <begin position="166"/>
        <end position="187"/>
    </location>
</feature>
<keyword evidence="3" id="KW-1185">Reference proteome</keyword>
<keyword evidence="2" id="KW-0472">Membrane</keyword>
<protein>
    <submittedName>
        <fullName evidence="4">Uncharacterized protein LOC109721804</fullName>
    </submittedName>
</protein>
<dbReference type="GO" id="GO:0010100">
    <property type="term" value="P:negative regulation of photomorphogenesis"/>
    <property type="evidence" value="ECO:0007669"/>
    <property type="project" value="InterPro"/>
</dbReference>
<proteinExistence type="predicted"/>
<organism evidence="3 4">
    <name type="scientific">Ananas comosus</name>
    <name type="common">Pineapple</name>
    <name type="synonym">Ananas ananas</name>
    <dbReference type="NCBI Taxonomy" id="4615"/>
    <lineage>
        <taxon>Eukaryota</taxon>
        <taxon>Viridiplantae</taxon>
        <taxon>Streptophyta</taxon>
        <taxon>Embryophyta</taxon>
        <taxon>Tracheophyta</taxon>
        <taxon>Spermatophyta</taxon>
        <taxon>Magnoliopsida</taxon>
        <taxon>Liliopsida</taxon>
        <taxon>Poales</taxon>
        <taxon>Bromeliaceae</taxon>
        <taxon>Bromelioideae</taxon>
        <taxon>Ananas</taxon>
    </lineage>
</organism>
<dbReference type="PANTHER" id="PTHR35474:SF1">
    <property type="entry name" value="ATP PHOSPHORIBOSYLTRANSFERASE REGULATORY SUBUNIT"/>
    <property type="match status" value="1"/>
</dbReference>
<dbReference type="GeneID" id="109721804"/>
<feature type="compositionally biased region" description="Acidic residues" evidence="1">
    <location>
        <begin position="84"/>
        <end position="102"/>
    </location>
</feature>
<dbReference type="GO" id="GO:0009787">
    <property type="term" value="P:regulation of abscisic acid-activated signaling pathway"/>
    <property type="evidence" value="ECO:0007669"/>
    <property type="project" value="InterPro"/>
</dbReference>
<dbReference type="PANTHER" id="PTHR35474">
    <property type="entry name" value="ATP PHOSPHORIBOSYLTRANSFERASE REGULATORY SUBUNIT"/>
    <property type="match status" value="1"/>
</dbReference>